<feature type="region of interest" description="Disordered" evidence="3">
    <location>
        <begin position="128"/>
        <end position="173"/>
    </location>
</feature>
<dbReference type="GO" id="GO:0045944">
    <property type="term" value="P:positive regulation of transcription by RNA polymerase II"/>
    <property type="evidence" value="ECO:0007669"/>
    <property type="project" value="TreeGrafter"/>
</dbReference>
<dbReference type="SUPFAM" id="SSF47459">
    <property type="entry name" value="HLH, helix-loop-helix DNA-binding domain"/>
    <property type="match status" value="1"/>
</dbReference>
<feature type="domain" description="BHLH" evidence="4">
    <location>
        <begin position="66"/>
        <end position="118"/>
    </location>
</feature>
<reference evidence="5" key="2">
    <citation type="submission" date="2025-08" db="UniProtKB">
        <authorList>
            <consortium name="Ensembl"/>
        </authorList>
    </citation>
    <scope>IDENTIFICATION</scope>
</reference>
<dbReference type="InterPro" id="IPR011598">
    <property type="entry name" value="bHLH_dom"/>
</dbReference>
<dbReference type="InterPro" id="IPR036638">
    <property type="entry name" value="HLH_DNA-bd_sf"/>
</dbReference>
<dbReference type="Gene3D" id="4.10.280.10">
    <property type="entry name" value="Helix-loop-helix DNA-binding domain"/>
    <property type="match status" value="1"/>
</dbReference>
<dbReference type="AlphaFoldDB" id="A0A673B8S6"/>
<dbReference type="GO" id="GO:0005634">
    <property type="term" value="C:nucleus"/>
    <property type="evidence" value="ECO:0007669"/>
    <property type="project" value="TreeGrafter"/>
</dbReference>
<keyword evidence="6" id="KW-1185">Reference proteome</keyword>
<feature type="region of interest" description="Disordered" evidence="3">
    <location>
        <begin position="37"/>
        <end position="76"/>
    </location>
</feature>
<evidence type="ECO:0000259" key="4">
    <source>
        <dbReference type="PROSITE" id="PS50888"/>
    </source>
</evidence>
<dbReference type="GO" id="GO:0000981">
    <property type="term" value="F:DNA-binding transcription factor activity, RNA polymerase II-specific"/>
    <property type="evidence" value="ECO:0007669"/>
    <property type="project" value="TreeGrafter"/>
</dbReference>
<dbReference type="InParanoid" id="A0A673B8S6"/>
<dbReference type="PANTHER" id="PTHR19290:SF94">
    <property type="entry name" value="NEUROGENIN-3"/>
    <property type="match status" value="1"/>
</dbReference>
<evidence type="ECO:0000313" key="6">
    <source>
        <dbReference type="Proteomes" id="UP000472271"/>
    </source>
</evidence>
<dbReference type="GO" id="GO:0070888">
    <property type="term" value="F:E-box binding"/>
    <property type="evidence" value="ECO:0007669"/>
    <property type="project" value="TreeGrafter"/>
</dbReference>
<evidence type="ECO:0000256" key="2">
    <source>
        <dbReference type="ARBA" id="ARBA00023163"/>
    </source>
</evidence>
<dbReference type="Ensembl" id="ENSSORT00005037825.1">
    <property type="protein sequence ID" value="ENSSORP00005036858.1"/>
    <property type="gene ID" value="ENSSORG00005017337.1"/>
</dbReference>
<sequence length="173" mass="19550">MKCVVLLRRMSPTVQCVHMRTSPGAVPFSSFYPNLILNNRSPGPDPSPVRNPRRRPGSDRSAQRGRRRMKANDRERHRMHTLNCALDALRSILPALPEDAKMTKIETLRCAHNYIWALTQTLRMEDQHGRTEDYGPGPGLCSPGFAPPPDSSSSSSSVIIWMKQTQKQPQEYV</sequence>
<dbReference type="GO" id="GO:0046983">
    <property type="term" value="F:protein dimerization activity"/>
    <property type="evidence" value="ECO:0007669"/>
    <property type="project" value="InterPro"/>
</dbReference>
<dbReference type="PROSITE" id="PS50888">
    <property type="entry name" value="BHLH"/>
    <property type="match status" value="1"/>
</dbReference>
<dbReference type="GO" id="GO:0007423">
    <property type="term" value="P:sensory organ development"/>
    <property type="evidence" value="ECO:0007669"/>
    <property type="project" value="TreeGrafter"/>
</dbReference>
<dbReference type="SMART" id="SM00353">
    <property type="entry name" value="HLH"/>
    <property type="match status" value="1"/>
</dbReference>
<organism evidence="5 6">
    <name type="scientific">Sphaeramia orbicularis</name>
    <name type="common">orbiculate cardinalfish</name>
    <dbReference type="NCBI Taxonomy" id="375764"/>
    <lineage>
        <taxon>Eukaryota</taxon>
        <taxon>Metazoa</taxon>
        <taxon>Chordata</taxon>
        <taxon>Craniata</taxon>
        <taxon>Vertebrata</taxon>
        <taxon>Euteleostomi</taxon>
        <taxon>Actinopterygii</taxon>
        <taxon>Neopterygii</taxon>
        <taxon>Teleostei</taxon>
        <taxon>Neoteleostei</taxon>
        <taxon>Acanthomorphata</taxon>
        <taxon>Gobiaria</taxon>
        <taxon>Kurtiformes</taxon>
        <taxon>Apogonoidei</taxon>
        <taxon>Apogonidae</taxon>
        <taxon>Apogoninae</taxon>
        <taxon>Sphaeramia</taxon>
    </lineage>
</organism>
<reference evidence="5" key="3">
    <citation type="submission" date="2025-09" db="UniProtKB">
        <authorList>
            <consortium name="Ensembl"/>
        </authorList>
    </citation>
    <scope>IDENTIFICATION</scope>
</reference>
<dbReference type="GO" id="GO:0061564">
    <property type="term" value="P:axon development"/>
    <property type="evidence" value="ECO:0007669"/>
    <property type="project" value="TreeGrafter"/>
</dbReference>
<proteinExistence type="predicted"/>
<keyword evidence="1" id="KW-0805">Transcription regulation</keyword>
<evidence type="ECO:0000313" key="5">
    <source>
        <dbReference type="Ensembl" id="ENSSORP00005036858.1"/>
    </source>
</evidence>
<dbReference type="InterPro" id="IPR050359">
    <property type="entry name" value="bHLH_transcription_factors"/>
</dbReference>
<dbReference type="PANTHER" id="PTHR19290">
    <property type="entry name" value="BASIC HELIX-LOOP-HELIX PROTEIN NEUROGENIN-RELATED"/>
    <property type="match status" value="1"/>
</dbReference>
<dbReference type="Pfam" id="PF00010">
    <property type="entry name" value="HLH"/>
    <property type="match status" value="1"/>
</dbReference>
<name>A0A673B8S6_9TELE</name>
<accession>A0A673B8S6</accession>
<evidence type="ECO:0000256" key="1">
    <source>
        <dbReference type="ARBA" id="ARBA00023015"/>
    </source>
</evidence>
<evidence type="ECO:0000256" key="3">
    <source>
        <dbReference type="SAM" id="MobiDB-lite"/>
    </source>
</evidence>
<reference evidence="5" key="1">
    <citation type="submission" date="2019-06" db="EMBL/GenBank/DDBJ databases">
        <authorList>
            <consortium name="Wellcome Sanger Institute Data Sharing"/>
        </authorList>
    </citation>
    <scope>NUCLEOTIDE SEQUENCE [LARGE SCALE GENOMIC DNA]</scope>
</reference>
<feature type="compositionally biased region" description="Polar residues" evidence="3">
    <location>
        <begin position="163"/>
        <end position="173"/>
    </location>
</feature>
<protein>
    <submittedName>
        <fullName evidence="5">Neurogenin 3</fullName>
    </submittedName>
</protein>
<keyword evidence="2" id="KW-0804">Transcription</keyword>
<dbReference type="Proteomes" id="UP000472271">
    <property type="component" value="Chromosome 15"/>
</dbReference>